<keyword evidence="2" id="KW-1185">Reference proteome</keyword>
<evidence type="ECO:0000313" key="2">
    <source>
        <dbReference type="Proteomes" id="UP001240236"/>
    </source>
</evidence>
<dbReference type="AlphaFoldDB" id="A0AAE3W1M0"/>
<protein>
    <submittedName>
        <fullName evidence="1">Uncharacterized protein</fullName>
    </submittedName>
</protein>
<dbReference type="EMBL" id="JAUSUZ010000001">
    <property type="protein sequence ID" value="MDQ0368203.1"/>
    <property type="molecule type" value="Genomic_DNA"/>
</dbReference>
<gene>
    <name evidence="1" type="ORF">J2S42_004872</name>
</gene>
<dbReference type="Proteomes" id="UP001240236">
    <property type="component" value="Unassembled WGS sequence"/>
</dbReference>
<accession>A0AAE3W1M0</accession>
<evidence type="ECO:0000313" key="1">
    <source>
        <dbReference type="EMBL" id="MDQ0368203.1"/>
    </source>
</evidence>
<sequence>MSDTLAVPASLAVRNMLGDTLGREVTVNIGNPLTQKDLPTATVAIYVDSSNRVAAVLGMDLKLAAFAGAALGLLPVGGAEDAIDDKELYPNLAENVGELCNILTGLLNKEGAPHVKLDRVVLPGESLPNDAQAHLLALGRRIDLTVDIQRYGSGTFSLSLA</sequence>
<organism evidence="1 2">
    <name type="scientific">Catenuloplanes indicus</name>
    <dbReference type="NCBI Taxonomy" id="137267"/>
    <lineage>
        <taxon>Bacteria</taxon>
        <taxon>Bacillati</taxon>
        <taxon>Actinomycetota</taxon>
        <taxon>Actinomycetes</taxon>
        <taxon>Micromonosporales</taxon>
        <taxon>Micromonosporaceae</taxon>
        <taxon>Catenuloplanes</taxon>
    </lineage>
</organism>
<reference evidence="1 2" key="1">
    <citation type="submission" date="2023-07" db="EMBL/GenBank/DDBJ databases">
        <title>Sequencing the genomes of 1000 actinobacteria strains.</title>
        <authorList>
            <person name="Klenk H.-P."/>
        </authorList>
    </citation>
    <scope>NUCLEOTIDE SEQUENCE [LARGE SCALE GENOMIC DNA]</scope>
    <source>
        <strain evidence="1 2">DSM 44709</strain>
    </source>
</reference>
<comment type="caution">
    <text evidence="1">The sequence shown here is derived from an EMBL/GenBank/DDBJ whole genome shotgun (WGS) entry which is preliminary data.</text>
</comment>
<name>A0AAE3W1M0_9ACTN</name>
<proteinExistence type="predicted"/>
<dbReference type="RefSeq" id="WP_307242656.1">
    <property type="nucleotide sequence ID" value="NZ_JAUSUZ010000001.1"/>
</dbReference>